<dbReference type="PANTHER" id="PTHR34477:SF5">
    <property type="entry name" value="BSL5627 PROTEIN"/>
    <property type="match status" value="1"/>
</dbReference>
<protein>
    <recommendedName>
        <fullName evidence="2">GIY-YIG domain-containing protein</fullName>
    </recommendedName>
</protein>
<keyword evidence="4" id="KW-1185">Reference proteome</keyword>
<dbReference type="PROSITE" id="PS50164">
    <property type="entry name" value="GIY_YIG"/>
    <property type="match status" value="1"/>
</dbReference>
<dbReference type="RefSeq" id="WP_011414363.1">
    <property type="nucleotide sequence ID" value="NC_007722.1"/>
</dbReference>
<evidence type="ECO:0000256" key="1">
    <source>
        <dbReference type="ARBA" id="ARBA00007435"/>
    </source>
</evidence>
<dbReference type="AlphaFoldDB" id="Q2N9W4"/>
<sequence>MKKGGHVYIMANRYRGTIYIGVTSSLPHRVLQHRTGAGSDFCAQYGCDQLVLAERFNSIDEAIQREKQLKKWNRDWKIRLIEEQNPDWEDRFADLVML</sequence>
<organism evidence="3 4">
    <name type="scientific">Erythrobacter litoralis (strain HTCC2594)</name>
    <dbReference type="NCBI Taxonomy" id="314225"/>
    <lineage>
        <taxon>Bacteria</taxon>
        <taxon>Pseudomonadati</taxon>
        <taxon>Pseudomonadota</taxon>
        <taxon>Alphaproteobacteria</taxon>
        <taxon>Sphingomonadales</taxon>
        <taxon>Erythrobacteraceae</taxon>
        <taxon>Erythrobacter/Porphyrobacter group</taxon>
        <taxon>Erythrobacter</taxon>
    </lineage>
</organism>
<dbReference type="KEGG" id="eli:ELI_07175"/>
<reference evidence="4" key="1">
    <citation type="journal article" date="2009" name="J. Bacteriol.">
        <title>Complete genome sequence of Erythrobacter litoralis HTCC2594.</title>
        <authorList>
            <person name="Oh H.M."/>
            <person name="Giovannoni S.J."/>
            <person name="Ferriera S."/>
            <person name="Johnson J."/>
            <person name="Cho J.C."/>
        </authorList>
    </citation>
    <scope>NUCLEOTIDE SEQUENCE [LARGE SCALE GENOMIC DNA]</scope>
    <source>
        <strain evidence="4">HTCC2594</strain>
    </source>
</reference>
<dbReference type="InterPro" id="IPR050190">
    <property type="entry name" value="UPF0213_domain"/>
</dbReference>
<dbReference type="CDD" id="cd10448">
    <property type="entry name" value="GIY-YIG_unchar_3"/>
    <property type="match status" value="1"/>
</dbReference>
<dbReference type="EMBL" id="CP000157">
    <property type="protein sequence ID" value="ABC63527.1"/>
    <property type="molecule type" value="Genomic_DNA"/>
</dbReference>
<dbReference type="PANTHER" id="PTHR34477">
    <property type="entry name" value="UPF0213 PROTEIN YHBQ"/>
    <property type="match status" value="1"/>
</dbReference>
<evidence type="ECO:0000259" key="2">
    <source>
        <dbReference type="PROSITE" id="PS50164"/>
    </source>
</evidence>
<dbReference type="eggNOG" id="COG2827">
    <property type="taxonomic scope" value="Bacteria"/>
</dbReference>
<evidence type="ECO:0000313" key="4">
    <source>
        <dbReference type="Proteomes" id="UP000008808"/>
    </source>
</evidence>
<gene>
    <name evidence="3" type="ordered locus">ELI_07175</name>
</gene>
<dbReference type="Pfam" id="PF01541">
    <property type="entry name" value="GIY-YIG"/>
    <property type="match status" value="1"/>
</dbReference>
<dbReference type="InterPro" id="IPR000305">
    <property type="entry name" value="GIY-YIG_endonuc"/>
</dbReference>
<dbReference type="HOGENOM" id="CLU_135650_3_1_5"/>
<comment type="similarity">
    <text evidence="1">Belongs to the UPF0213 family.</text>
</comment>
<accession>Q2N9W4</accession>
<dbReference type="InterPro" id="IPR035901">
    <property type="entry name" value="GIY-YIG_endonuc_sf"/>
</dbReference>
<name>Q2N9W4_ERYLH</name>
<dbReference type="STRING" id="314225.ELI_07175"/>
<feature type="domain" description="GIY-YIG" evidence="2">
    <location>
        <begin position="3"/>
        <end position="79"/>
    </location>
</feature>
<proteinExistence type="inferred from homology"/>
<dbReference type="Proteomes" id="UP000008808">
    <property type="component" value="Chromosome"/>
</dbReference>
<dbReference type="Gene3D" id="3.40.1440.10">
    <property type="entry name" value="GIY-YIG endonuclease"/>
    <property type="match status" value="1"/>
</dbReference>
<dbReference type="SMART" id="SM00465">
    <property type="entry name" value="GIYc"/>
    <property type="match status" value="1"/>
</dbReference>
<dbReference type="SUPFAM" id="SSF82771">
    <property type="entry name" value="GIY-YIG endonuclease"/>
    <property type="match status" value="1"/>
</dbReference>
<evidence type="ECO:0000313" key="3">
    <source>
        <dbReference type="EMBL" id="ABC63527.1"/>
    </source>
</evidence>